<keyword evidence="4" id="KW-0676">Redox-active center</keyword>
<keyword evidence="3 5" id="KW-1015">Disulfide bond</keyword>
<accession>A0A0B7J2B1</accession>
<dbReference type="PANTHER" id="PTHR35891:SF3">
    <property type="entry name" value="THIOL:DISULFIDE INTERCHANGE PROTEIN DSBL"/>
    <property type="match status" value="1"/>
</dbReference>
<dbReference type="KEGG" id="mbac:BN1209_1757"/>
<evidence type="ECO:0000256" key="4">
    <source>
        <dbReference type="ARBA" id="ARBA00023284"/>
    </source>
</evidence>
<dbReference type="Pfam" id="PF01323">
    <property type="entry name" value="DSBA"/>
    <property type="match status" value="1"/>
</dbReference>
<dbReference type="RefSeq" id="WP_045751823.1">
    <property type="nucleotide sequence ID" value="NZ_LN794158.1"/>
</dbReference>
<dbReference type="SUPFAM" id="SSF52833">
    <property type="entry name" value="Thioredoxin-like"/>
    <property type="match status" value="1"/>
</dbReference>
<dbReference type="InterPro" id="IPR036249">
    <property type="entry name" value="Thioredoxin-like_sf"/>
</dbReference>
<evidence type="ECO:0000259" key="8">
    <source>
        <dbReference type="Pfam" id="PF01323"/>
    </source>
</evidence>
<evidence type="ECO:0000256" key="7">
    <source>
        <dbReference type="SAM" id="SignalP"/>
    </source>
</evidence>
<gene>
    <name evidence="9" type="ORF">BN1209_1757</name>
</gene>
<feature type="domain" description="DSBA-like thioredoxin" evidence="8">
    <location>
        <begin position="87"/>
        <end position="199"/>
    </location>
</feature>
<dbReference type="PANTHER" id="PTHR35891">
    <property type="entry name" value="THIOL:DISULFIDE INTERCHANGE PROTEIN DSBA"/>
    <property type="match status" value="1"/>
</dbReference>
<dbReference type="Proteomes" id="UP000056322">
    <property type="component" value="Chromosome 1"/>
</dbReference>
<dbReference type="GO" id="GO:0042597">
    <property type="term" value="C:periplasmic space"/>
    <property type="evidence" value="ECO:0007669"/>
    <property type="project" value="UniProtKB-SubCell"/>
</dbReference>
<evidence type="ECO:0000256" key="2">
    <source>
        <dbReference type="ARBA" id="ARBA00022729"/>
    </source>
</evidence>
<dbReference type="EMBL" id="LN794158">
    <property type="protein sequence ID" value="CEN56794.1"/>
    <property type="molecule type" value="Genomic_DNA"/>
</dbReference>
<sequence length="211" mass="23386">MKKLLAALMLIASTTVMADAPQNGTEFTQTAQIIPSDSPSKIEVTELFWYGCPHCFVLEPQLAAWVKTLPKDVTFKRVPGLPRPDWAPMAKAFYAMEALGLSDKLHTKLFEALHKQKAFLPNDEKATIDWIKKESGLDRKKVETEFNSFSLNTKLNQAAQVFRASGATGVPSLIIDGRYITSVTMAGGNQEVLNVANYIIENVRKDKAAKK</sequence>
<dbReference type="PIRSF" id="PIRSF001488">
    <property type="entry name" value="Tdi_protein"/>
    <property type="match status" value="1"/>
</dbReference>
<dbReference type="InterPro" id="IPR017937">
    <property type="entry name" value="Thioredoxin_CS"/>
</dbReference>
<dbReference type="OrthoDB" id="9784896at2"/>
<dbReference type="PROSITE" id="PS00194">
    <property type="entry name" value="THIOREDOXIN_1"/>
    <property type="match status" value="1"/>
</dbReference>
<evidence type="ECO:0000256" key="5">
    <source>
        <dbReference type="PIRNR" id="PIRNR001488"/>
    </source>
</evidence>
<keyword evidence="5" id="KW-0574">Periplasm</keyword>
<evidence type="ECO:0000313" key="9">
    <source>
        <dbReference type="EMBL" id="CEN56794.1"/>
    </source>
</evidence>
<feature type="signal peptide" evidence="7">
    <location>
        <begin position="1"/>
        <end position="18"/>
    </location>
</feature>
<reference evidence="10" key="1">
    <citation type="submission" date="2014-12" db="EMBL/GenBank/DDBJ databases">
        <authorList>
            <person name="Salcher M.M."/>
        </authorList>
    </citation>
    <scope>NUCLEOTIDE SEQUENCE [LARGE SCALE GENOMIC DNA]</scope>
    <source>
        <strain evidence="10">MMS-10A-171</strain>
    </source>
</reference>
<dbReference type="InterPro" id="IPR001853">
    <property type="entry name" value="DSBA-like_thioredoxin_dom"/>
</dbReference>
<protein>
    <recommendedName>
        <fullName evidence="5">Thiol:disulfide interchange protein</fullName>
    </recommendedName>
</protein>
<comment type="subcellular location">
    <subcellularLocation>
        <location evidence="5">Periplasm</location>
    </subcellularLocation>
</comment>
<evidence type="ECO:0000313" key="10">
    <source>
        <dbReference type="Proteomes" id="UP000056322"/>
    </source>
</evidence>
<feature type="disulfide bond" description="Redox-active" evidence="6">
    <location>
        <begin position="52"/>
        <end position="55"/>
    </location>
</feature>
<dbReference type="HOGENOM" id="CLU_088255_1_0_4"/>
<proteinExistence type="inferred from homology"/>
<dbReference type="InterPro" id="IPR050824">
    <property type="entry name" value="Thiol_disulfide_DsbA"/>
</dbReference>
<keyword evidence="2 7" id="KW-0732">Signal</keyword>
<dbReference type="GO" id="GO:0016491">
    <property type="term" value="F:oxidoreductase activity"/>
    <property type="evidence" value="ECO:0007669"/>
    <property type="project" value="InterPro"/>
</dbReference>
<evidence type="ECO:0000256" key="3">
    <source>
        <dbReference type="ARBA" id="ARBA00023157"/>
    </source>
</evidence>
<evidence type="ECO:0000256" key="1">
    <source>
        <dbReference type="ARBA" id="ARBA00005791"/>
    </source>
</evidence>
<dbReference type="InterPro" id="IPR023205">
    <property type="entry name" value="DsbA/DsbL"/>
</dbReference>
<organism evidence="9 10">
    <name type="scientific">Candidatus Methylopumilus turicensis</name>
    <dbReference type="NCBI Taxonomy" id="1581680"/>
    <lineage>
        <taxon>Bacteria</taxon>
        <taxon>Pseudomonadati</taxon>
        <taxon>Pseudomonadota</taxon>
        <taxon>Betaproteobacteria</taxon>
        <taxon>Nitrosomonadales</taxon>
        <taxon>Methylophilaceae</taxon>
        <taxon>Candidatus Methylopumilus</taxon>
    </lineage>
</organism>
<feature type="chain" id="PRO_5002130604" description="Thiol:disulfide interchange protein" evidence="7">
    <location>
        <begin position="19"/>
        <end position="211"/>
    </location>
</feature>
<name>A0A0B7J2B1_9PROT</name>
<dbReference type="Gene3D" id="3.40.30.10">
    <property type="entry name" value="Glutaredoxin"/>
    <property type="match status" value="1"/>
</dbReference>
<dbReference type="CDD" id="cd03019">
    <property type="entry name" value="DsbA_DsbA"/>
    <property type="match status" value="1"/>
</dbReference>
<keyword evidence="10" id="KW-1185">Reference proteome</keyword>
<comment type="similarity">
    <text evidence="1">Belongs to the thioredoxin family. DsbA subfamily.</text>
</comment>
<dbReference type="STRING" id="1581680.BN1209_1757"/>
<dbReference type="AlphaFoldDB" id="A0A0B7J2B1"/>
<evidence type="ECO:0000256" key="6">
    <source>
        <dbReference type="PIRSR" id="PIRSR001488-1"/>
    </source>
</evidence>